<keyword evidence="1" id="KW-0812">Transmembrane</keyword>
<gene>
    <name evidence="2" type="ORF">CURHAP_LOCUS17015</name>
</gene>
<name>A0A6J5U349_PRUAR</name>
<evidence type="ECO:0000313" key="2">
    <source>
        <dbReference type="EMBL" id="CAB4270731.1"/>
    </source>
</evidence>
<evidence type="ECO:0000313" key="3">
    <source>
        <dbReference type="Proteomes" id="UP000507222"/>
    </source>
</evidence>
<organism evidence="2 3">
    <name type="scientific">Prunus armeniaca</name>
    <name type="common">Apricot</name>
    <name type="synonym">Armeniaca vulgaris</name>
    <dbReference type="NCBI Taxonomy" id="36596"/>
    <lineage>
        <taxon>Eukaryota</taxon>
        <taxon>Viridiplantae</taxon>
        <taxon>Streptophyta</taxon>
        <taxon>Embryophyta</taxon>
        <taxon>Tracheophyta</taxon>
        <taxon>Spermatophyta</taxon>
        <taxon>Magnoliopsida</taxon>
        <taxon>eudicotyledons</taxon>
        <taxon>Gunneridae</taxon>
        <taxon>Pentapetalae</taxon>
        <taxon>rosids</taxon>
        <taxon>fabids</taxon>
        <taxon>Rosales</taxon>
        <taxon>Rosaceae</taxon>
        <taxon>Amygdaloideae</taxon>
        <taxon>Amygdaleae</taxon>
        <taxon>Prunus</taxon>
    </lineage>
</organism>
<evidence type="ECO:0000256" key="1">
    <source>
        <dbReference type="SAM" id="Phobius"/>
    </source>
</evidence>
<keyword evidence="1" id="KW-1133">Transmembrane helix</keyword>
<feature type="transmembrane region" description="Helical" evidence="1">
    <location>
        <begin position="82"/>
        <end position="105"/>
    </location>
</feature>
<dbReference type="EMBL" id="CAEKDK010000002">
    <property type="protein sequence ID" value="CAB4270731.1"/>
    <property type="molecule type" value="Genomic_DNA"/>
</dbReference>
<protein>
    <submittedName>
        <fullName evidence="2">Uncharacterized protein</fullName>
    </submittedName>
</protein>
<accession>A0A6J5U349</accession>
<dbReference type="Proteomes" id="UP000507222">
    <property type="component" value="Unassembled WGS sequence"/>
</dbReference>
<dbReference type="AlphaFoldDB" id="A0A6J5U349"/>
<proteinExistence type="predicted"/>
<sequence length="116" mass="12994">MKSEEKGKIERNTKGIVLGVYAEKILYPPSLHLQNVTTHCSFFVTFSNIYQQHILSSCCFCIISFISATSSSSGHRWKSGAAAIPSVLKLVVLLLLLLLSTRATMMMQCRRQRKLS</sequence>
<reference evidence="2 3" key="1">
    <citation type="submission" date="2020-05" db="EMBL/GenBank/DDBJ databases">
        <authorList>
            <person name="Campoy J."/>
            <person name="Schneeberger K."/>
            <person name="Spophaly S."/>
        </authorList>
    </citation>
    <scope>NUCLEOTIDE SEQUENCE [LARGE SCALE GENOMIC DNA]</scope>
    <source>
        <strain evidence="2">PruArmRojPasFocal</strain>
    </source>
</reference>
<keyword evidence="1" id="KW-0472">Membrane</keyword>
<feature type="transmembrane region" description="Helical" evidence="1">
    <location>
        <begin position="53"/>
        <end position="70"/>
    </location>
</feature>